<gene>
    <name evidence="6" type="ORF">LSH36_38g06054</name>
</gene>
<dbReference type="Proteomes" id="UP001208570">
    <property type="component" value="Unassembled WGS sequence"/>
</dbReference>
<reference evidence="6" key="1">
    <citation type="journal article" date="2023" name="Mol. Biol. Evol.">
        <title>Third-Generation Sequencing Reveals the Adaptive Role of the Epigenome in Three Deep-Sea Polychaetes.</title>
        <authorList>
            <person name="Perez M."/>
            <person name="Aroh O."/>
            <person name="Sun Y."/>
            <person name="Lan Y."/>
            <person name="Juniper S.K."/>
            <person name="Young C.R."/>
            <person name="Angers B."/>
            <person name="Qian P.Y."/>
        </authorList>
    </citation>
    <scope>NUCLEOTIDE SEQUENCE</scope>
    <source>
        <strain evidence="6">P08H-3</strain>
    </source>
</reference>
<dbReference type="Pfam" id="PF00331">
    <property type="entry name" value="Glyco_hydro_10"/>
    <property type="match status" value="1"/>
</dbReference>
<dbReference type="GO" id="GO:0000272">
    <property type="term" value="P:polysaccharide catabolic process"/>
    <property type="evidence" value="ECO:0007669"/>
    <property type="project" value="UniProtKB-KW"/>
</dbReference>
<feature type="domain" description="GH10" evidence="5">
    <location>
        <begin position="279"/>
        <end position="505"/>
    </location>
</feature>
<keyword evidence="3" id="KW-0119">Carbohydrate metabolism</keyword>
<dbReference type="SUPFAM" id="SSF49785">
    <property type="entry name" value="Galactose-binding domain-like"/>
    <property type="match status" value="1"/>
</dbReference>
<protein>
    <recommendedName>
        <fullName evidence="5">GH10 domain-containing protein</fullName>
    </recommendedName>
</protein>
<dbReference type="GO" id="GO:0031176">
    <property type="term" value="F:endo-1,4-beta-xylanase activity"/>
    <property type="evidence" value="ECO:0007669"/>
    <property type="project" value="UniProtKB-ARBA"/>
</dbReference>
<evidence type="ECO:0000256" key="2">
    <source>
        <dbReference type="ARBA" id="ARBA00022801"/>
    </source>
</evidence>
<evidence type="ECO:0000259" key="5">
    <source>
        <dbReference type="PROSITE" id="PS51760"/>
    </source>
</evidence>
<evidence type="ECO:0000256" key="3">
    <source>
        <dbReference type="ARBA" id="ARBA00023277"/>
    </source>
</evidence>
<dbReference type="PANTHER" id="PTHR31490:SF1">
    <property type="entry name" value="ENDO-1,4-BETA-XYLANASE 1"/>
    <property type="match status" value="1"/>
</dbReference>
<evidence type="ECO:0000256" key="1">
    <source>
        <dbReference type="ARBA" id="ARBA00007495"/>
    </source>
</evidence>
<sequence>MDGTERRLAGCCPRSIGFLLEKRTIEVDRIDSVVINNNKSDFYDTKLETLAVRSVDVIFGHEDESKNLLKNLNWDFEKEISAADWKVRTASTEKISQNCYTGKYCLRVYNRQKKDSGIYMRVYGMKPSTSYYMSLFIKQTTNRTDGHAYSRIRTLGRYLPMSGGYKNFNLGRLPFMRADDVWRQIGADFCTPAEEVKYHEFWIRGEPTEIDYAVDTAALTEIPVPANFKKDTDRKINLYRKTNLTVIGKVPKDAVIVVQLRKHEFGFGTAIKGAAFIGERDIDKNYRKFILEYFNWAVFENDMKWKPMEKRKELFRRIKYVVNHYKGNITEWDVCNEYLHTHFFEDKTGLLDIIEDEFKEVMKLDPETKLFLNDYQVVRDGQYASAQAMLATYLLSRGTPVHGIGIQSHLRNLPIRPEQLAKRVQIAGSAGLPITITEFSAHSKDMKVRAEAVEMAYRVYFSDPKVHAIIMWGFGDQYGSFANDFFLTEGPDNKLNEAGKALFGLFKKWRTFRRFTSTTGQVNTSFRAFYGDYELSVWKDGKALKKSFVKVTRDGDNIFHL</sequence>
<dbReference type="Gene3D" id="3.20.20.80">
    <property type="entry name" value="Glycosidases"/>
    <property type="match status" value="2"/>
</dbReference>
<evidence type="ECO:0000256" key="4">
    <source>
        <dbReference type="ARBA" id="ARBA00023326"/>
    </source>
</evidence>
<name>A0AAD9K7K2_9ANNE</name>
<keyword evidence="7" id="KW-1185">Reference proteome</keyword>
<evidence type="ECO:0000313" key="7">
    <source>
        <dbReference type="Proteomes" id="UP001208570"/>
    </source>
</evidence>
<dbReference type="PANTHER" id="PTHR31490">
    <property type="entry name" value="GLYCOSYL HYDROLASE"/>
    <property type="match status" value="1"/>
</dbReference>
<dbReference type="PROSITE" id="PS51760">
    <property type="entry name" value="GH10_2"/>
    <property type="match status" value="1"/>
</dbReference>
<dbReference type="SUPFAM" id="SSF51445">
    <property type="entry name" value="(Trans)glycosidases"/>
    <property type="match status" value="1"/>
</dbReference>
<comment type="similarity">
    <text evidence="1">Belongs to the glycosyl hydrolase 10 (cellulase F) family.</text>
</comment>
<dbReference type="InterPro" id="IPR017853">
    <property type="entry name" value="GH"/>
</dbReference>
<accession>A0AAD9K7K2</accession>
<dbReference type="InterPro" id="IPR001000">
    <property type="entry name" value="GH10_dom"/>
</dbReference>
<dbReference type="AlphaFoldDB" id="A0AAD9K7K2"/>
<dbReference type="EMBL" id="JAODUP010000038">
    <property type="protein sequence ID" value="KAK2166533.1"/>
    <property type="molecule type" value="Genomic_DNA"/>
</dbReference>
<keyword evidence="4" id="KW-0624">Polysaccharide degradation</keyword>
<dbReference type="InterPro" id="IPR044846">
    <property type="entry name" value="GH10"/>
</dbReference>
<proteinExistence type="inferred from homology"/>
<dbReference type="PRINTS" id="PR00134">
    <property type="entry name" value="GLHYDRLASE10"/>
</dbReference>
<dbReference type="Gene3D" id="2.60.120.260">
    <property type="entry name" value="Galactose-binding domain-like"/>
    <property type="match status" value="1"/>
</dbReference>
<keyword evidence="2" id="KW-0378">Hydrolase</keyword>
<organism evidence="6 7">
    <name type="scientific">Paralvinella palmiformis</name>
    <dbReference type="NCBI Taxonomy" id="53620"/>
    <lineage>
        <taxon>Eukaryota</taxon>
        <taxon>Metazoa</taxon>
        <taxon>Spiralia</taxon>
        <taxon>Lophotrochozoa</taxon>
        <taxon>Annelida</taxon>
        <taxon>Polychaeta</taxon>
        <taxon>Sedentaria</taxon>
        <taxon>Canalipalpata</taxon>
        <taxon>Terebellida</taxon>
        <taxon>Terebelliformia</taxon>
        <taxon>Alvinellidae</taxon>
        <taxon>Paralvinella</taxon>
    </lineage>
</organism>
<dbReference type="SMART" id="SM00633">
    <property type="entry name" value="Glyco_10"/>
    <property type="match status" value="1"/>
</dbReference>
<evidence type="ECO:0000313" key="6">
    <source>
        <dbReference type="EMBL" id="KAK2166533.1"/>
    </source>
</evidence>
<comment type="caution">
    <text evidence="6">The sequence shown here is derived from an EMBL/GenBank/DDBJ whole genome shotgun (WGS) entry which is preliminary data.</text>
</comment>
<dbReference type="InterPro" id="IPR008979">
    <property type="entry name" value="Galactose-bd-like_sf"/>
</dbReference>